<dbReference type="RefSeq" id="WP_203805534.1">
    <property type="nucleotide sequence ID" value="NZ_BOMY01000021.1"/>
</dbReference>
<keyword evidence="2 4" id="KW-0238">DNA-binding</keyword>
<comment type="caution">
    <text evidence="6">The sequence shown here is derived from an EMBL/GenBank/DDBJ whole genome shotgun (WGS) entry which is preliminary data.</text>
</comment>
<protein>
    <submittedName>
        <fullName evidence="6">TetR family transcriptional regulator</fullName>
    </submittedName>
</protein>
<keyword evidence="3" id="KW-0804">Transcription</keyword>
<evidence type="ECO:0000313" key="7">
    <source>
        <dbReference type="Proteomes" id="UP000623608"/>
    </source>
</evidence>
<evidence type="ECO:0000256" key="1">
    <source>
        <dbReference type="ARBA" id="ARBA00023015"/>
    </source>
</evidence>
<dbReference type="SUPFAM" id="SSF46689">
    <property type="entry name" value="Homeodomain-like"/>
    <property type="match status" value="1"/>
</dbReference>
<dbReference type="PRINTS" id="PR00455">
    <property type="entry name" value="HTHTETR"/>
</dbReference>
<evidence type="ECO:0000256" key="2">
    <source>
        <dbReference type="ARBA" id="ARBA00023125"/>
    </source>
</evidence>
<evidence type="ECO:0000259" key="5">
    <source>
        <dbReference type="PROSITE" id="PS50977"/>
    </source>
</evidence>
<dbReference type="GO" id="GO:0000976">
    <property type="term" value="F:transcription cis-regulatory region binding"/>
    <property type="evidence" value="ECO:0007669"/>
    <property type="project" value="TreeGrafter"/>
</dbReference>
<reference evidence="6" key="1">
    <citation type="submission" date="2021-01" db="EMBL/GenBank/DDBJ databases">
        <title>Whole genome shotgun sequence of Actinoplanes tereljensis NBRC 105297.</title>
        <authorList>
            <person name="Komaki H."/>
            <person name="Tamura T."/>
        </authorList>
    </citation>
    <scope>NUCLEOTIDE SEQUENCE</scope>
    <source>
        <strain evidence="6">NBRC 105297</strain>
    </source>
</reference>
<feature type="DNA-binding region" description="H-T-H motif" evidence="4">
    <location>
        <begin position="29"/>
        <end position="48"/>
    </location>
</feature>
<organism evidence="6 7">
    <name type="scientific">Paractinoplanes tereljensis</name>
    <dbReference type="NCBI Taxonomy" id="571912"/>
    <lineage>
        <taxon>Bacteria</taxon>
        <taxon>Bacillati</taxon>
        <taxon>Actinomycetota</taxon>
        <taxon>Actinomycetes</taxon>
        <taxon>Micromonosporales</taxon>
        <taxon>Micromonosporaceae</taxon>
        <taxon>Paractinoplanes</taxon>
    </lineage>
</organism>
<evidence type="ECO:0000256" key="4">
    <source>
        <dbReference type="PROSITE-ProRule" id="PRU00335"/>
    </source>
</evidence>
<dbReference type="PANTHER" id="PTHR30055:SF238">
    <property type="entry name" value="MYCOFACTOCIN BIOSYNTHESIS TRANSCRIPTIONAL REGULATOR MFTR-RELATED"/>
    <property type="match status" value="1"/>
</dbReference>
<dbReference type="PROSITE" id="PS01081">
    <property type="entry name" value="HTH_TETR_1"/>
    <property type="match status" value="1"/>
</dbReference>
<dbReference type="PANTHER" id="PTHR30055">
    <property type="entry name" value="HTH-TYPE TRANSCRIPTIONAL REGULATOR RUTR"/>
    <property type="match status" value="1"/>
</dbReference>
<evidence type="ECO:0000256" key="3">
    <source>
        <dbReference type="ARBA" id="ARBA00023163"/>
    </source>
</evidence>
<dbReference type="PROSITE" id="PS50977">
    <property type="entry name" value="HTH_TETR_2"/>
    <property type="match status" value="1"/>
</dbReference>
<keyword evidence="7" id="KW-1185">Reference proteome</keyword>
<dbReference type="InterPro" id="IPR050109">
    <property type="entry name" value="HTH-type_TetR-like_transc_reg"/>
</dbReference>
<dbReference type="Proteomes" id="UP000623608">
    <property type="component" value="Unassembled WGS sequence"/>
</dbReference>
<dbReference type="InterPro" id="IPR009057">
    <property type="entry name" value="Homeodomain-like_sf"/>
</dbReference>
<feature type="domain" description="HTH tetR-type" evidence="5">
    <location>
        <begin position="6"/>
        <end position="66"/>
    </location>
</feature>
<dbReference type="AlphaFoldDB" id="A0A919TS46"/>
<dbReference type="Pfam" id="PF00440">
    <property type="entry name" value="TetR_N"/>
    <property type="match status" value="1"/>
</dbReference>
<proteinExistence type="predicted"/>
<evidence type="ECO:0000313" key="6">
    <source>
        <dbReference type="EMBL" id="GIF20151.1"/>
    </source>
</evidence>
<dbReference type="InterPro" id="IPR001647">
    <property type="entry name" value="HTH_TetR"/>
</dbReference>
<dbReference type="EMBL" id="BOMY01000021">
    <property type="protein sequence ID" value="GIF20151.1"/>
    <property type="molecule type" value="Genomic_DNA"/>
</dbReference>
<gene>
    <name evidence="6" type="ORF">Ate02nite_28810</name>
</gene>
<sequence length="188" mass="20902">MSRWPTDARERLERAAIELFQEQGFAATTVPEITARAGLTTRTFHRHFADKREVLYAGADASGLATRLIADAPAGLPPLALIMEGLRTVVATRFEGRREDLRVRREIVRSDSGLRERDLQKWADMSAAIRAGFTARGIAAMRAALLADTAVSLLRVSLEEWLDHDDDRELFEIVRTGLDAMRTELAAG</sequence>
<name>A0A919TS46_9ACTN</name>
<dbReference type="InterPro" id="IPR023772">
    <property type="entry name" value="DNA-bd_HTH_TetR-type_CS"/>
</dbReference>
<accession>A0A919TS46</accession>
<dbReference type="Gene3D" id="1.10.357.10">
    <property type="entry name" value="Tetracycline Repressor, domain 2"/>
    <property type="match status" value="1"/>
</dbReference>
<keyword evidence="1" id="KW-0805">Transcription regulation</keyword>
<dbReference type="GO" id="GO:0003700">
    <property type="term" value="F:DNA-binding transcription factor activity"/>
    <property type="evidence" value="ECO:0007669"/>
    <property type="project" value="TreeGrafter"/>
</dbReference>